<feature type="transmembrane region" description="Helical" evidence="2">
    <location>
        <begin position="70"/>
        <end position="89"/>
    </location>
</feature>
<keyword evidence="2" id="KW-0472">Membrane</keyword>
<dbReference type="KEGG" id="csaz:Cs308_0844"/>
<keyword evidence="2" id="KW-1133">Transmembrane helix</keyword>
<evidence type="ECO:0000313" key="3">
    <source>
        <dbReference type="EMBL" id="ANH79014.1"/>
    </source>
</evidence>
<dbReference type="RefSeq" id="WP_066482892.1">
    <property type="nucleotide sequence ID" value="NZ_CP014639.1"/>
</dbReference>
<organism evidence="3 4">
    <name type="scientific">Candidatus Chlamydia sanziniae</name>
    <dbReference type="NCBI Taxonomy" id="1806891"/>
    <lineage>
        <taxon>Bacteria</taxon>
        <taxon>Pseudomonadati</taxon>
        <taxon>Chlamydiota</taxon>
        <taxon>Chlamydiia</taxon>
        <taxon>Chlamydiales</taxon>
        <taxon>Chlamydiaceae</taxon>
        <taxon>Chlamydia/Chlamydophila group</taxon>
        <taxon>Chlamydia</taxon>
    </lineage>
</organism>
<keyword evidence="1" id="KW-0175">Coiled coil</keyword>
<dbReference type="AlphaFoldDB" id="A0A1A9HY96"/>
<evidence type="ECO:0008006" key="5">
    <source>
        <dbReference type="Google" id="ProtNLM"/>
    </source>
</evidence>
<keyword evidence="2" id="KW-0812">Transmembrane</keyword>
<name>A0A1A9HY96_9CHLA</name>
<sequence length="360" mass="41252">MVIDNIQNSTSDLLPSTIPSVDVVNESKLNSKLVDCCLIVIGLILVLFGVAFFVFTIPGVAALFSTLSGLLSVILGTCLLTLGTAFLIFRRNLPGMDCQFSHFLKERANMKREIAQWRVEAAKNQKLANSFKEKYENKSLSEQEGCQDLKNKIVILEEKIISLYNENKELQHKRDMSFQIEQTLRNRIKNFEKKESILTHQVRNLERIGNKQRQYLYDVTREKEVCESENYKLQEELASINNSIVGKTFLTISSRIKQSTQQETLINSEEDFLEPPSSTKKRSKTVFQFLFSESPPSSTDRHAFPFLPKAKKEHSTKTSSSSEFLLNLLKKVQAWKSNFLLKVFSNKHTSSFTSQEQKED</sequence>
<proteinExistence type="predicted"/>
<gene>
    <name evidence="3" type="ORF">Cs308_0844</name>
</gene>
<dbReference type="PATRIC" id="fig|1806891.3.peg.837"/>
<evidence type="ECO:0000256" key="1">
    <source>
        <dbReference type="SAM" id="Coils"/>
    </source>
</evidence>
<keyword evidence="4" id="KW-1185">Reference proteome</keyword>
<dbReference type="Proteomes" id="UP000078162">
    <property type="component" value="Chromosome"/>
</dbReference>
<accession>A0A1A9HY96</accession>
<evidence type="ECO:0000256" key="2">
    <source>
        <dbReference type="SAM" id="Phobius"/>
    </source>
</evidence>
<evidence type="ECO:0000313" key="4">
    <source>
        <dbReference type="Proteomes" id="UP000078162"/>
    </source>
</evidence>
<dbReference type="EMBL" id="CP014639">
    <property type="protein sequence ID" value="ANH79014.1"/>
    <property type="molecule type" value="Genomic_DNA"/>
</dbReference>
<feature type="transmembrane region" description="Helical" evidence="2">
    <location>
        <begin position="37"/>
        <end position="64"/>
    </location>
</feature>
<protein>
    <recommendedName>
        <fullName evidence="5">IncA family protein</fullName>
    </recommendedName>
</protein>
<reference evidence="3 4" key="1">
    <citation type="submission" date="2016-03" db="EMBL/GenBank/DDBJ databases">
        <title>Culture-independent genomics supports pathogen discovery for uncultivable bacteria within the genus Chlamydia.</title>
        <authorList>
            <person name="Taylor-Brown A."/>
            <person name="Bachmann N.L."/>
            <person name="Borel N."/>
            <person name="Polkinghorne A."/>
        </authorList>
    </citation>
    <scope>NUCLEOTIDE SEQUENCE [LARGE SCALE GENOMIC DNA]</scope>
    <source>
        <strain evidence="3 4">2742-308</strain>
    </source>
</reference>
<feature type="coiled-coil region" evidence="1">
    <location>
        <begin position="105"/>
        <end position="173"/>
    </location>
</feature>